<name>A0A437AIY2_9MICR</name>
<dbReference type="EMBL" id="RCSS01000631">
    <property type="protein sequence ID" value="RVD91145.1"/>
    <property type="molecule type" value="Genomic_DNA"/>
</dbReference>
<keyword evidence="1" id="KW-0732">Signal</keyword>
<keyword evidence="3" id="KW-1185">Reference proteome</keyword>
<dbReference type="VEuPathDB" id="MicrosporidiaDB:TUBRATIS_24140"/>
<reference evidence="2 3" key="1">
    <citation type="submission" date="2018-10" db="EMBL/GenBank/DDBJ databases">
        <title>Draft genome sequence of the microsporidian Tubulinosema ratisbonensis.</title>
        <authorList>
            <person name="Polonais V."/>
            <person name="Peyretaillade E."/>
            <person name="Niehus S."/>
            <person name="Wawrzyniak I."/>
            <person name="Franchet A."/>
            <person name="Gaspin C."/>
            <person name="Reichstadt M."/>
            <person name="Belser C."/>
            <person name="Labadie K."/>
            <person name="Delbac F."/>
            <person name="Ferrandon D."/>
        </authorList>
    </citation>
    <scope>NUCLEOTIDE SEQUENCE [LARGE SCALE GENOMIC DNA]</scope>
    <source>
        <strain evidence="2 3">Franzen</strain>
    </source>
</reference>
<accession>A0A437AIY2</accession>
<evidence type="ECO:0000256" key="1">
    <source>
        <dbReference type="SAM" id="SignalP"/>
    </source>
</evidence>
<feature type="chain" id="PRO_5019142682" evidence="1">
    <location>
        <begin position="17"/>
        <end position="141"/>
    </location>
</feature>
<sequence length="141" mass="16863">MFLIILMCHFGTSILANLELATELIRMSECFDTAKTDKRESISKRVRSMYSKAKHIFIRHLDNIFRKDLACMTKNDLLDKRLCFILRKLVILLQDRFSKQCKLDNNSFIQNINLLLIKNDFFDEYPKYKKMFNEITKKILE</sequence>
<dbReference type="AlphaFoldDB" id="A0A437AIY2"/>
<proteinExistence type="predicted"/>
<protein>
    <submittedName>
        <fullName evidence="2">Uncharacterized protein</fullName>
    </submittedName>
</protein>
<gene>
    <name evidence="2" type="ORF">TUBRATIS_24140</name>
</gene>
<feature type="signal peptide" evidence="1">
    <location>
        <begin position="1"/>
        <end position="16"/>
    </location>
</feature>
<dbReference type="Proteomes" id="UP000282876">
    <property type="component" value="Unassembled WGS sequence"/>
</dbReference>
<evidence type="ECO:0000313" key="3">
    <source>
        <dbReference type="Proteomes" id="UP000282876"/>
    </source>
</evidence>
<evidence type="ECO:0000313" key="2">
    <source>
        <dbReference type="EMBL" id="RVD91145.1"/>
    </source>
</evidence>
<comment type="caution">
    <text evidence="2">The sequence shown here is derived from an EMBL/GenBank/DDBJ whole genome shotgun (WGS) entry which is preliminary data.</text>
</comment>
<organism evidence="2 3">
    <name type="scientific">Tubulinosema ratisbonensis</name>
    <dbReference type="NCBI Taxonomy" id="291195"/>
    <lineage>
        <taxon>Eukaryota</taxon>
        <taxon>Fungi</taxon>
        <taxon>Fungi incertae sedis</taxon>
        <taxon>Microsporidia</taxon>
        <taxon>Tubulinosematoidea</taxon>
        <taxon>Tubulinosematidae</taxon>
        <taxon>Tubulinosema</taxon>
    </lineage>
</organism>